<dbReference type="AlphaFoldDB" id="A0A1I4WVF3"/>
<proteinExistence type="predicted"/>
<evidence type="ECO:0000313" key="1">
    <source>
        <dbReference type="EMBL" id="SFN17437.1"/>
    </source>
</evidence>
<dbReference type="Proteomes" id="UP000198968">
    <property type="component" value="Unassembled WGS sequence"/>
</dbReference>
<evidence type="ECO:0000313" key="2">
    <source>
        <dbReference type="Proteomes" id="UP000198968"/>
    </source>
</evidence>
<organism evidence="1 2">
    <name type="scientific">Candidatus Pantoea varia</name>
    <dbReference type="NCBI Taxonomy" id="1881036"/>
    <lineage>
        <taxon>Bacteria</taxon>
        <taxon>Pseudomonadati</taxon>
        <taxon>Pseudomonadota</taxon>
        <taxon>Gammaproteobacteria</taxon>
        <taxon>Enterobacterales</taxon>
        <taxon>Erwiniaceae</taxon>
        <taxon>Pantoea</taxon>
    </lineage>
</organism>
<dbReference type="EMBL" id="FOVG01000001">
    <property type="protein sequence ID" value="SFN17437.1"/>
    <property type="molecule type" value="Genomic_DNA"/>
</dbReference>
<name>A0A1I4WVF3_9GAMM</name>
<reference evidence="2" key="1">
    <citation type="submission" date="2016-10" db="EMBL/GenBank/DDBJ databases">
        <authorList>
            <person name="Varghese N."/>
            <person name="Submissions S."/>
        </authorList>
    </citation>
    <scope>NUCLEOTIDE SEQUENCE [LARGE SCALE GENOMIC DNA]</scope>
    <source>
        <strain evidence="2">OV426</strain>
    </source>
</reference>
<sequence>MVLFLVNKASKKACGTEPDRFIALFYLWFASKTLNDL</sequence>
<keyword evidence="2" id="KW-1185">Reference proteome</keyword>
<gene>
    <name evidence="1" type="ORF">SAMN05428971_0359</name>
</gene>
<accession>A0A1I4WVF3</accession>
<protein>
    <submittedName>
        <fullName evidence="1">Uncharacterized protein</fullName>
    </submittedName>
</protein>